<comment type="catalytic activity">
    <reaction evidence="1">
        <text>a beta-lactam + H2O = a substituted beta-amino acid</text>
        <dbReference type="Rhea" id="RHEA:20401"/>
        <dbReference type="ChEBI" id="CHEBI:15377"/>
        <dbReference type="ChEBI" id="CHEBI:35627"/>
        <dbReference type="ChEBI" id="CHEBI:140347"/>
        <dbReference type="EC" id="3.5.2.6"/>
    </reaction>
</comment>
<evidence type="ECO:0000256" key="1">
    <source>
        <dbReference type="ARBA" id="ARBA00001526"/>
    </source>
</evidence>
<sequence>MSVAQAPEGPAGQASSPTAQVLHTEDQVLKEQLAVAAVAHRGKVALFATQLNTGRTVALDPDVPVQTASVIKLTILFEAMEQVKAGKAKWDEKIVLAPGDGVGGSGILHFFDTPLTLTLKDVLTMMVIVSDNTATNLAIDRLGIDAINGRIAWMGLKDTHLYKRIGKPATGPMPEDQPKFGLGKTTAREMATVMERIGRCELAGPGEAAGAEDGAICSVALEMLRNQFYRETIPRYLEKLDATEKGSGIASKTGSLDAVRADVAIVAGKSGPMILSIFTYGNVDHGWTVDNEGELTIAKLAKMIVTAWSPAGIDGKTLVPGLGLGVSGSASATSKE</sequence>
<dbReference type="EMBL" id="FOZL01000001">
    <property type="protein sequence ID" value="SFS10351.1"/>
    <property type="molecule type" value="Genomic_DNA"/>
</dbReference>
<gene>
    <name evidence="3" type="ORF">SAMN05421771_1781</name>
</gene>
<dbReference type="PANTHER" id="PTHR35333:SF4">
    <property type="entry name" value="SLR0121 PROTEIN"/>
    <property type="match status" value="1"/>
</dbReference>
<keyword evidence="4" id="KW-1185">Reference proteome</keyword>
<dbReference type="InterPro" id="IPR012338">
    <property type="entry name" value="Beta-lactam/transpept-like"/>
</dbReference>
<dbReference type="Gene3D" id="3.40.710.10">
    <property type="entry name" value="DD-peptidase/beta-lactamase superfamily"/>
    <property type="match status" value="1"/>
</dbReference>
<dbReference type="InterPro" id="IPR045155">
    <property type="entry name" value="Beta-lactam_cat"/>
</dbReference>
<dbReference type="InterPro" id="IPR000871">
    <property type="entry name" value="Beta-lactam_class-A"/>
</dbReference>
<dbReference type="RefSeq" id="WP_089838531.1">
    <property type="nucleotide sequence ID" value="NZ_FOZL01000001.1"/>
</dbReference>
<dbReference type="AlphaFoldDB" id="A0A1I6M3U7"/>
<evidence type="ECO:0000313" key="4">
    <source>
        <dbReference type="Proteomes" id="UP000199024"/>
    </source>
</evidence>
<reference evidence="3 4" key="1">
    <citation type="submission" date="2016-10" db="EMBL/GenBank/DDBJ databases">
        <authorList>
            <person name="de Groot N.N."/>
        </authorList>
    </citation>
    <scope>NUCLEOTIDE SEQUENCE [LARGE SCALE GENOMIC DNA]</scope>
    <source>
        <strain evidence="3 4">DSM 21001</strain>
    </source>
</reference>
<organism evidence="3 4">
    <name type="scientific">Granulicella pectinivorans</name>
    <dbReference type="NCBI Taxonomy" id="474950"/>
    <lineage>
        <taxon>Bacteria</taxon>
        <taxon>Pseudomonadati</taxon>
        <taxon>Acidobacteriota</taxon>
        <taxon>Terriglobia</taxon>
        <taxon>Terriglobales</taxon>
        <taxon>Acidobacteriaceae</taxon>
        <taxon>Granulicella</taxon>
    </lineage>
</organism>
<dbReference type="GO" id="GO:0046677">
    <property type="term" value="P:response to antibiotic"/>
    <property type="evidence" value="ECO:0007669"/>
    <property type="project" value="InterPro"/>
</dbReference>
<accession>A0A1I6M3U7</accession>
<dbReference type="PANTHER" id="PTHR35333">
    <property type="entry name" value="BETA-LACTAMASE"/>
    <property type="match status" value="1"/>
</dbReference>
<dbReference type="GO" id="GO:0030655">
    <property type="term" value="P:beta-lactam antibiotic catabolic process"/>
    <property type="evidence" value="ECO:0007669"/>
    <property type="project" value="InterPro"/>
</dbReference>
<name>A0A1I6M3U7_9BACT</name>
<dbReference type="OrthoDB" id="9775096at2"/>
<dbReference type="Pfam" id="PF13354">
    <property type="entry name" value="Beta-lactamase2"/>
    <property type="match status" value="1"/>
</dbReference>
<proteinExistence type="predicted"/>
<evidence type="ECO:0000259" key="2">
    <source>
        <dbReference type="Pfam" id="PF13354"/>
    </source>
</evidence>
<feature type="domain" description="Beta-lactamase class A catalytic" evidence="2">
    <location>
        <begin position="47"/>
        <end position="279"/>
    </location>
</feature>
<dbReference type="Proteomes" id="UP000199024">
    <property type="component" value="Unassembled WGS sequence"/>
</dbReference>
<dbReference type="GO" id="GO:0008800">
    <property type="term" value="F:beta-lactamase activity"/>
    <property type="evidence" value="ECO:0007669"/>
    <property type="project" value="UniProtKB-EC"/>
</dbReference>
<dbReference type="SUPFAM" id="SSF56601">
    <property type="entry name" value="beta-lactamase/transpeptidase-like"/>
    <property type="match status" value="1"/>
</dbReference>
<dbReference type="STRING" id="474950.SAMN05421771_1781"/>
<protein>
    <submittedName>
        <fullName evidence="3">Beta-lactamase class A</fullName>
    </submittedName>
</protein>
<evidence type="ECO:0000313" key="3">
    <source>
        <dbReference type="EMBL" id="SFS10351.1"/>
    </source>
</evidence>